<evidence type="ECO:0000256" key="2">
    <source>
        <dbReference type="ARBA" id="ARBA00022840"/>
    </source>
</evidence>
<dbReference type="SMART" id="SM00129">
    <property type="entry name" value="KISc"/>
    <property type="match status" value="1"/>
</dbReference>
<accession>M2QT94</accession>
<dbReference type="Proteomes" id="UP000016930">
    <property type="component" value="Unassembled WGS sequence"/>
</dbReference>
<feature type="compositionally biased region" description="Basic residues" evidence="6">
    <location>
        <begin position="637"/>
        <end position="647"/>
    </location>
</feature>
<comment type="similarity">
    <text evidence="3 5">Belongs to the TRAFAC class myosin-kinesin ATPase superfamily. Kinesin family.</text>
</comment>
<dbReference type="PROSITE" id="PS50067">
    <property type="entry name" value="KINESIN_MOTOR_2"/>
    <property type="match status" value="1"/>
</dbReference>
<organism evidence="8 9">
    <name type="scientific">Ceriporiopsis subvermispora (strain B)</name>
    <name type="common">White-rot fungus</name>
    <name type="synonym">Gelatoporia subvermispora</name>
    <dbReference type="NCBI Taxonomy" id="914234"/>
    <lineage>
        <taxon>Eukaryota</taxon>
        <taxon>Fungi</taxon>
        <taxon>Dikarya</taxon>
        <taxon>Basidiomycota</taxon>
        <taxon>Agaricomycotina</taxon>
        <taxon>Agaricomycetes</taxon>
        <taxon>Polyporales</taxon>
        <taxon>Gelatoporiaceae</taxon>
        <taxon>Gelatoporia</taxon>
    </lineage>
</organism>
<dbReference type="InterPro" id="IPR027417">
    <property type="entry name" value="P-loop_NTPase"/>
</dbReference>
<dbReference type="InterPro" id="IPR019734">
    <property type="entry name" value="TPR_rpt"/>
</dbReference>
<feature type="repeat" description="TPR" evidence="4">
    <location>
        <begin position="517"/>
        <end position="550"/>
    </location>
</feature>
<dbReference type="Gene3D" id="3.40.850.10">
    <property type="entry name" value="Kinesin motor domain"/>
    <property type="match status" value="1"/>
</dbReference>
<dbReference type="InterPro" id="IPR019821">
    <property type="entry name" value="Kinesin_motor_CS"/>
</dbReference>
<keyword evidence="2 3" id="KW-0067">ATP-binding</keyword>
<dbReference type="GO" id="GO:0007052">
    <property type="term" value="P:mitotic spindle organization"/>
    <property type="evidence" value="ECO:0007669"/>
    <property type="project" value="TreeGrafter"/>
</dbReference>
<evidence type="ECO:0000313" key="8">
    <source>
        <dbReference type="EMBL" id="EMD35265.1"/>
    </source>
</evidence>
<keyword evidence="9" id="KW-1185">Reference proteome</keyword>
<dbReference type="SUPFAM" id="SSF52540">
    <property type="entry name" value="P-loop containing nucleoside triphosphate hydrolases"/>
    <property type="match status" value="1"/>
</dbReference>
<protein>
    <recommendedName>
        <fullName evidence="5">Kinesin-like protein</fullName>
    </recommendedName>
</protein>
<dbReference type="GO" id="GO:0005524">
    <property type="term" value="F:ATP binding"/>
    <property type="evidence" value="ECO:0007669"/>
    <property type="project" value="UniProtKB-UniRule"/>
</dbReference>
<evidence type="ECO:0000256" key="5">
    <source>
        <dbReference type="RuleBase" id="RU000394"/>
    </source>
</evidence>
<evidence type="ECO:0000259" key="7">
    <source>
        <dbReference type="PROSITE" id="PS50067"/>
    </source>
</evidence>
<dbReference type="GO" id="GO:0005874">
    <property type="term" value="C:microtubule"/>
    <property type="evidence" value="ECO:0007669"/>
    <property type="project" value="UniProtKB-KW"/>
</dbReference>
<evidence type="ECO:0000256" key="3">
    <source>
        <dbReference type="PROSITE-ProRule" id="PRU00283"/>
    </source>
</evidence>
<keyword evidence="1 3" id="KW-0547">Nucleotide-binding</keyword>
<dbReference type="HOGENOM" id="CLU_001485_27_0_1"/>
<dbReference type="GO" id="GO:0008017">
    <property type="term" value="F:microtubule binding"/>
    <property type="evidence" value="ECO:0007669"/>
    <property type="project" value="InterPro"/>
</dbReference>
<dbReference type="GO" id="GO:0003777">
    <property type="term" value="F:microtubule motor activity"/>
    <property type="evidence" value="ECO:0007669"/>
    <property type="project" value="InterPro"/>
</dbReference>
<feature type="compositionally biased region" description="Basic and acidic residues" evidence="6">
    <location>
        <begin position="627"/>
        <end position="636"/>
    </location>
</feature>
<keyword evidence="4" id="KW-0802">TPR repeat</keyword>
<dbReference type="PROSITE" id="PS00411">
    <property type="entry name" value="KINESIN_MOTOR_1"/>
    <property type="match status" value="1"/>
</dbReference>
<keyword evidence="5" id="KW-0493">Microtubule</keyword>
<reference evidence="8 9" key="1">
    <citation type="journal article" date="2012" name="Proc. Natl. Acad. Sci. U.S.A.">
        <title>Comparative genomics of Ceriporiopsis subvermispora and Phanerochaete chrysosporium provide insight into selective ligninolysis.</title>
        <authorList>
            <person name="Fernandez-Fueyo E."/>
            <person name="Ruiz-Duenas F.J."/>
            <person name="Ferreira P."/>
            <person name="Floudas D."/>
            <person name="Hibbett D.S."/>
            <person name="Canessa P."/>
            <person name="Larrondo L.F."/>
            <person name="James T.Y."/>
            <person name="Seelenfreund D."/>
            <person name="Lobos S."/>
            <person name="Polanco R."/>
            <person name="Tello M."/>
            <person name="Honda Y."/>
            <person name="Watanabe T."/>
            <person name="Watanabe T."/>
            <person name="Ryu J.S."/>
            <person name="Kubicek C.P."/>
            <person name="Schmoll M."/>
            <person name="Gaskell J."/>
            <person name="Hammel K.E."/>
            <person name="St John F.J."/>
            <person name="Vanden Wymelenberg A."/>
            <person name="Sabat G."/>
            <person name="Splinter BonDurant S."/>
            <person name="Syed K."/>
            <person name="Yadav J.S."/>
            <person name="Doddapaneni H."/>
            <person name="Subramanian V."/>
            <person name="Lavin J.L."/>
            <person name="Oguiza J.A."/>
            <person name="Perez G."/>
            <person name="Pisabarro A.G."/>
            <person name="Ramirez L."/>
            <person name="Santoyo F."/>
            <person name="Master E."/>
            <person name="Coutinho P.M."/>
            <person name="Henrissat B."/>
            <person name="Lombard V."/>
            <person name="Magnuson J.K."/>
            <person name="Kuees U."/>
            <person name="Hori C."/>
            <person name="Igarashi K."/>
            <person name="Samejima M."/>
            <person name="Held B.W."/>
            <person name="Barry K.W."/>
            <person name="LaButti K.M."/>
            <person name="Lapidus A."/>
            <person name="Lindquist E.A."/>
            <person name="Lucas S.M."/>
            <person name="Riley R."/>
            <person name="Salamov A.A."/>
            <person name="Hoffmeister D."/>
            <person name="Schwenk D."/>
            <person name="Hadar Y."/>
            <person name="Yarden O."/>
            <person name="de Vries R.P."/>
            <person name="Wiebenga A."/>
            <person name="Stenlid J."/>
            <person name="Eastwood D."/>
            <person name="Grigoriev I.V."/>
            <person name="Berka R.M."/>
            <person name="Blanchette R.A."/>
            <person name="Kersten P."/>
            <person name="Martinez A.T."/>
            <person name="Vicuna R."/>
            <person name="Cullen D."/>
        </authorList>
    </citation>
    <scope>NUCLEOTIDE SEQUENCE [LARGE SCALE GENOMIC DNA]</scope>
    <source>
        <strain evidence="8 9">B</strain>
    </source>
</reference>
<feature type="compositionally biased region" description="Low complexity" evidence="6">
    <location>
        <begin position="463"/>
        <end position="473"/>
    </location>
</feature>
<evidence type="ECO:0000313" key="9">
    <source>
        <dbReference type="Proteomes" id="UP000016930"/>
    </source>
</evidence>
<name>M2QT94_CERS8</name>
<dbReference type="InterPro" id="IPR001752">
    <property type="entry name" value="Kinesin_motor_dom"/>
</dbReference>
<dbReference type="GO" id="GO:0005875">
    <property type="term" value="C:microtubule associated complex"/>
    <property type="evidence" value="ECO:0007669"/>
    <property type="project" value="TreeGrafter"/>
</dbReference>
<evidence type="ECO:0000256" key="4">
    <source>
        <dbReference type="PROSITE-ProRule" id="PRU00339"/>
    </source>
</evidence>
<dbReference type="InterPro" id="IPR036961">
    <property type="entry name" value="Kinesin_motor_dom_sf"/>
</dbReference>
<dbReference type="PANTHER" id="PTHR47969">
    <property type="entry name" value="CHROMOSOME-ASSOCIATED KINESIN KIF4A-RELATED"/>
    <property type="match status" value="1"/>
</dbReference>
<feature type="region of interest" description="Disordered" evidence="6">
    <location>
        <begin position="569"/>
        <end position="591"/>
    </location>
</feature>
<dbReference type="GO" id="GO:0007018">
    <property type="term" value="P:microtubule-based movement"/>
    <property type="evidence" value="ECO:0007669"/>
    <property type="project" value="InterPro"/>
</dbReference>
<keyword evidence="3 5" id="KW-0505">Motor protein</keyword>
<dbReference type="GO" id="GO:0051231">
    <property type="term" value="P:spindle elongation"/>
    <property type="evidence" value="ECO:0007669"/>
    <property type="project" value="TreeGrafter"/>
</dbReference>
<feature type="region of interest" description="Disordered" evidence="6">
    <location>
        <begin position="331"/>
        <end position="369"/>
    </location>
</feature>
<feature type="region of interest" description="Disordered" evidence="6">
    <location>
        <begin position="622"/>
        <end position="647"/>
    </location>
</feature>
<gene>
    <name evidence="8" type="ORF">CERSUDRAFT_116069</name>
</gene>
<feature type="compositionally biased region" description="Polar residues" evidence="6">
    <location>
        <begin position="349"/>
        <end position="361"/>
    </location>
</feature>
<feature type="binding site" evidence="3">
    <location>
        <begin position="92"/>
        <end position="99"/>
    </location>
    <ligand>
        <name>ATP</name>
        <dbReference type="ChEBI" id="CHEBI:30616"/>
    </ligand>
</feature>
<sequence length="647" mass="71168">MATVHSKIKVATRIRPQLEGEQTDGGIRAVRDGPERSHIAVNNPRVPSQVFTFPFASCYDENSTQEEIFERDILPLLDAVYNGITVTVFAYGVTSSGKTHTMQGSSTQPGVTPRSMEALLQRKAVSKSSDMSIAMSYMEIYKDEVYDLLVPRDKAMKLPVRESETGEVFVANLSSEPIESMSDFDALYAQASKQRSVGATNLNRASSRSHAILVVSVTACRGPTEQALVGKLLLVDLAGSENNKHTGNDASRMAESAAINRSLSVLGQVVHALNIGASRIPYRNSKLTRILQPALGGNSLGLLICNLAPGSKFRQDTLNTLNFASRTKNVENKPVVNQQKSNAIPAGNSYKSGPSAENGNPQHRIRQPRPSADYLKKSRVSNLPFKVAADDQHKAKSNEEPKATCPVPAALGAPVLTEDDINARIAKAVEAEVARRLAEFERHRSSSPAEGRNEGHRGHSPKKASASRTSSASPRKHRSLDVDLKHRLRELEDKYERGNKEVQLVDSLSPASRKKTGRAYVALARAQSEKNNLHLALELYRKAEAYVPDNAKLKERIIEIEWAVKHDKPFNPSPKRAKKPKKTKLHRRADDAASISQTLVGGLGTYSDVMDDKENRLDVMQYTPAKRPIEDETDRVTRKRHKAGGLF</sequence>
<dbReference type="PANTHER" id="PTHR47969:SF9">
    <property type="entry name" value="KINESIN-LIKE PROTEIN"/>
    <property type="match status" value="1"/>
</dbReference>
<feature type="domain" description="Kinesin motor" evidence="7">
    <location>
        <begin position="7"/>
        <end position="330"/>
    </location>
</feature>
<dbReference type="InterPro" id="IPR027640">
    <property type="entry name" value="Kinesin-like_fam"/>
</dbReference>
<evidence type="ECO:0000256" key="1">
    <source>
        <dbReference type="ARBA" id="ARBA00022741"/>
    </source>
</evidence>
<dbReference type="AlphaFoldDB" id="M2QT94"/>
<dbReference type="EMBL" id="KB445800">
    <property type="protein sequence ID" value="EMD35265.1"/>
    <property type="molecule type" value="Genomic_DNA"/>
</dbReference>
<dbReference type="PROSITE" id="PS50005">
    <property type="entry name" value="TPR"/>
    <property type="match status" value="1"/>
</dbReference>
<feature type="compositionally biased region" description="Basic residues" evidence="6">
    <location>
        <begin position="575"/>
        <end position="587"/>
    </location>
</feature>
<dbReference type="OrthoDB" id="3176171at2759"/>
<dbReference type="STRING" id="914234.M2QT94"/>
<evidence type="ECO:0000256" key="6">
    <source>
        <dbReference type="SAM" id="MobiDB-lite"/>
    </source>
</evidence>
<proteinExistence type="inferred from homology"/>
<dbReference type="PRINTS" id="PR00380">
    <property type="entry name" value="KINESINHEAVY"/>
</dbReference>
<dbReference type="Pfam" id="PF00225">
    <property type="entry name" value="Kinesin"/>
    <property type="match status" value="1"/>
</dbReference>
<feature type="region of interest" description="Disordered" evidence="6">
    <location>
        <begin position="440"/>
        <end position="484"/>
    </location>
</feature>
<dbReference type="CDD" id="cd00106">
    <property type="entry name" value="KISc"/>
    <property type="match status" value="1"/>
</dbReference>